<dbReference type="AlphaFoldDB" id="A0A6J7HFY8"/>
<dbReference type="InterPro" id="IPR036737">
    <property type="entry name" value="OmpA-like_sf"/>
</dbReference>
<dbReference type="InterPro" id="IPR050330">
    <property type="entry name" value="Bact_OuterMem_StrucFunc"/>
</dbReference>
<dbReference type="EMBL" id="CAFBMT010000002">
    <property type="protein sequence ID" value="CAB4915425.1"/>
    <property type="molecule type" value="Genomic_DNA"/>
</dbReference>
<dbReference type="PROSITE" id="PS51123">
    <property type="entry name" value="OMPA_2"/>
    <property type="match status" value="1"/>
</dbReference>
<dbReference type="EMBL" id="CAESGF010000001">
    <property type="protein sequence ID" value="CAB4362304.1"/>
    <property type="molecule type" value="Genomic_DNA"/>
</dbReference>
<dbReference type="InterPro" id="IPR006665">
    <property type="entry name" value="OmpA-like"/>
</dbReference>
<feature type="domain" description="OmpA-like" evidence="2">
    <location>
        <begin position="117"/>
        <end position="236"/>
    </location>
</feature>
<evidence type="ECO:0000313" key="4">
    <source>
        <dbReference type="EMBL" id="CAB4714949.1"/>
    </source>
</evidence>
<name>A0A6J7HFY8_9ZZZZ</name>
<dbReference type="EMBL" id="CAFBOL010000011">
    <property type="protein sequence ID" value="CAB4978674.1"/>
    <property type="molecule type" value="Genomic_DNA"/>
</dbReference>
<protein>
    <submittedName>
        <fullName evidence="6">Unannotated protein</fullName>
    </submittedName>
</protein>
<reference evidence="6" key="1">
    <citation type="submission" date="2020-05" db="EMBL/GenBank/DDBJ databases">
        <authorList>
            <person name="Chiriac C."/>
            <person name="Salcher M."/>
            <person name="Ghai R."/>
            <person name="Kavagutti S V."/>
        </authorList>
    </citation>
    <scope>NUCLEOTIDE SEQUENCE</scope>
</reference>
<proteinExistence type="predicted"/>
<feature type="region of interest" description="Disordered" evidence="1">
    <location>
        <begin position="197"/>
        <end position="219"/>
    </location>
</feature>
<dbReference type="PANTHER" id="PTHR30329:SF21">
    <property type="entry name" value="LIPOPROTEIN YIAD-RELATED"/>
    <property type="match status" value="1"/>
</dbReference>
<accession>A0A6J7HFY8</accession>
<evidence type="ECO:0000313" key="6">
    <source>
        <dbReference type="EMBL" id="CAB4915425.1"/>
    </source>
</evidence>
<dbReference type="EMBL" id="CAEZYF010000004">
    <property type="protein sequence ID" value="CAB4714949.1"/>
    <property type="molecule type" value="Genomic_DNA"/>
</dbReference>
<dbReference type="EMBL" id="CAFAAV010000360">
    <property type="protein sequence ID" value="CAB4836034.1"/>
    <property type="molecule type" value="Genomic_DNA"/>
</dbReference>
<gene>
    <name evidence="4" type="ORF">UFOPK2656_00915</name>
    <name evidence="5" type="ORF">UFOPK3099_02972</name>
    <name evidence="6" type="ORF">UFOPK3651_00498</name>
    <name evidence="7" type="ORF">UFOPK3931_00660</name>
    <name evidence="3" type="ORF">UFOPK4189_00077</name>
</gene>
<evidence type="ECO:0000259" key="2">
    <source>
        <dbReference type="PROSITE" id="PS51123"/>
    </source>
</evidence>
<evidence type="ECO:0000313" key="3">
    <source>
        <dbReference type="EMBL" id="CAB4362304.1"/>
    </source>
</evidence>
<dbReference type="SUPFAM" id="SSF103088">
    <property type="entry name" value="OmpA-like"/>
    <property type="match status" value="1"/>
</dbReference>
<sequence>MGSSRRRRGSRRRRRKSRAPLYSGIFVAVLALAGGAFAYSKGALDSLLSSNGTPSDGVSAPASRLHGAEGVDVGAAVPTHFWWAGASADVWGQITVDAGASPLDPATTDPTASTLADQYQRLLIPASLLFGANSSVLSVQSKESLQAVASTVQDPTLPIIVVCHSSADGKVERRQSLSDERAANLAGALETLLGRPAGSIQRAGKGDTEPLPGVDQNTPTGLALNRRCEVYLQLRS</sequence>
<evidence type="ECO:0000256" key="1">
    <source>
        <dbReference type="SAM" id="MobiDB-lite"/>
    </source>
</evidence>
<dbReference type="Gene3D" id="3.30.1330.60">
    <property type="entry name" value="OmpA-like domain"/>
    <property type="match status" value="1"/>
</dbReference>
<evidence type="ECO:0000313" key="7">
    <source>
        <dbReference type="EMBL" id="CAB4978674.1"/>
    </source>
</evidence>
<organism evidence="6">
    <name type="scientific">freshwater metagenome</name>
    <dbReference type="NCBI Taxonomy" id="449393"/>
    <lineage>
        <taxon>unclassified sequences</taxon>
        <taxon>metagenomes</taxon>
        <taxon>ecological metagenomes</taxon>
    </lineage>
</organism>
<dbReference type="PANTHER" id="PTHR30329">
    <property type="entry name" value="STATOR ELEMENT OF FLAGELLAR MOTOR COMPLEX"/>
    <property type="match status" value="1"/>
</dbReference>
<dbReference type="Pfam" id="PF00691">
    <property type="entry name" value="OmpA"/>
    <property type="match status" value="1"/>
</dbReference>
<evidence type="ECO:0000313" key="5">
    <source>
        <dbReference type="EMBL" id="CAB4836034.1"/>
    </source>
</evidence>